<proteinExistence type="inferred from homology"/>
<feature type="domain" description="Tyr recombinase" evidence="4">
    <location>
        <begin position="220"/>
        <end position="398"/>
    </location>
</feature>
<protein>
    <submittedName>
        <fullName evidence="5">Site-specific integrase</fullName>
    </submittedName>
</protein>
<dbReference type="GO" id="GO:0003677">
    <property type="term" value="F:DNA binding"/>
    <property type="evidence" value="ECO:0007669"/>
    <property type="project" value="UniProtKB-KW"/>
</dbReference>
<dbReference type="AlphaFoldDB" id="A0A7L5E1B5"/>
<sequence length="412" mass="47079">MLEKSLGLFFFLKKPKNEKGNARFVYLKITVDGESKDVATKRKWDNRKWNSAKGCPIGTNQESATLAAYLNTLTTSVYKARTALLNADKPITADALKAALTGQEEERHTIIGAFKQHNEQMKALIGTEFAKSTLTRYKTAHDHTQNFIRWKYGKEDLELKELNYEFVSQFDYWLKTERKCKKNAALKYIGNLKKIVLECMKKGWIKGDPFANFKGKRSEVVRVALTREELQALTEKAFEIERLDHVRDIFLFSCYTGLAYVDVYRLRRHNIVDGFDGSKWIMTARQKTESPTRLPLLPAALAIIERYANDERCVAKGLVLPVLSNQKMNSYLKEIADQSGIKKNLTFHIARHTFATTVTLSNGVPIETVSKMLGHKSLKHTQHYAKIVDRKISEDMHALQAKLQSSLQPTNV</sequence>
<dbReference type="Pfam" id="PF13102">
    <property type="entry name" value="Phage_int_SAM_5"/>
    <property type="match status" value="1"/>
</dbReference>
<dbReference type="InterPro" id="IPR013762">
    <property type="entry name" value="Integrase-like_cat_sf"/>
</dbReference>
<name>A0A7L5E1B5_9SPHI</name>
<dbReference type="PROSITE" id="PS51898">
    <property type="entry name" value="TYR_RECOMBINASE"/>
    <property type="match status" value="1"/>
</dbReference>
<dbReference type="InterPro" id="IPR035386">
    <property type="entry name" value="Arm-DNA-bind_5"/>
</dbReference>
<dbReference type="RefSeq" id="WP_169607188.1">
    <property type="nucleotide sequence ID" value="NZ_CP051682.1"/>
</dbReference>
<evidence type="ECO:0000259" key="4">
    <source>
        <dbReference type="PROSITE" id="PS51898"/>
    </source>
</evidence>
<dbReference type="CDD" id="cd01185">
    <property type="entry name" value="INTN1_C_like"/>
    <property type="match status" value="1"/>
</dbReference>
<gene>
    <name evidence="5" type="ORF">HH214_09490</name>
</gene>
<dbReference type="InterPro" id="IPR002104">
    <property type="entry name" value="Integrase_catalytic"/>
</dbReference>
<dbReference type="Pfam" id="PF00589">
    <property type="entry name" value="Phage_integrase"/>
    <property type="match status" value="1"/>
</dbReference>
<evidence type="ECO:0000256" key="2">
    <source>
        <dbReference type="ARBA" id="ARBA00023125"/>
    </source>
</evidence>
<dbReference type="InterPro" id="IPR011010">
    <property type="entry name" value="DNA_brk_join_enz"/>
</dbReference>
<evidence type="ECO:0000256" key="3">
    <source>
        <dbReference type="ARBA" id="ARBA00023172"/>
    </source>
</evidence>
<dbReference type="SUPFAM" id="SSF56349">
    <property type="entry name" value="DNA breaking-rejoining enzymes"/>
    <property type="match status" value="1"/>
</dbReference>
<dbReference type="EMBL" id="CP051682">
    <property type="protein sequence ID" value="QJD96089.1"/>
    <property type="molecule type" value="Genomic_DNA"/>
</dbReference>
<dbReference type="GO" id="GO:0006310">
    <property type="term" value="P:DNA recombination"/>
    <property type="evidence" value="ECO:0007669"/>
    <property type="project" value="UniProtKB-KW"/>
</dbReference>
<reference evidence="5 6" key="1">
    <citation type="submission" date="2020-04" db="EMBL/GenBank/DDBJ databases">
        <title>Genome sequencing of novel species.</title>
        <authorList>
            <person name="Heo J."/>
            <person name="Kim S.-J."/>
            <person name="Kim J.-S."/>
            <person name="Hong S.-B."/>
            <person name="Kwon S.-W."/>
        </authorList>
    </citation>
    <scope>NUCLEOTIDE SEQUENCE [LARGE SCALE GENOMIC DNA]</scope>
    <source>
        <strain evidence="5 6">F39-2</strain>
    </source>
</reference>
<dbReference type="InterPro" id="IPR050090">
    <property type="entry name" value="Tyrosine_recombinase_XerCD"/>
</dbReference>
<dbReference type="InterPro" id="IPR025269">
    <property type="entry name" value="SAM-like_dom"/>
</dbReference>
<keyword evidence="6" id="KW-1185">Reference proteome</keyword>
<dbReference type="PANTHER" id="PTHR30349">
    <property type="entry name" value="PHAGE INTEGRASE-RELATED"/>
    <property type="match status" value="1"/>
</dbReference>
<dbReference type="GO" id="GO:0015074">
    <property type="term" value="P:DNA integration"/>
    <property type="evidence" value="ECO:0007669"/>
    <property type="project" value="InterPro"/>
</dbReference>
<evidence type="ECO:0000313" key="6">
    <source>
        <dbReference type="Proteomes" id="UP000503278"/>
    </source>
</evidence>
<evidence type="ECO:0000256" key="1">
    <source>
        <dbReference type="ARBA" id="ARBA00008857"/>
    </source>
</evidence>
<dbReference type="Proteomes" id="UP000503278">
    <property type="component" value="Chromosome"/>
</dbReference>
<dbReference type="Gene3D" id="1.10.443.10">
    <property type="entry name" value="Intergrase catalytic core"/>
    <property type="match status" value="1"/>
</dbReference>
<comment type="similarity">
    <text evidence="1">Belongs to the 'phage' integrase family.</text>
</comment>
<evidence type="ECO:0000313" key="5">
    <source>
        <dbReference type="EMBL" id="QJD96089.1"/>
    </source>
</evidence>
<keyword evidence="3" id="KW-0233">DNA recombination</keyword>
<dbReference type="Gene3D" id="1.10.150.130">
    <property type="match status" value="1"/>
</dbReference>
<dbReference type="Pfam" id="PF17293">
    <property type="entry name" value="Arm-DNA-bind_5"/>
    <property type="match status" value="1"/>
</dbReference>
<dbReference type="PANTHER" id="PTHR30349:SF64">
    <property type="entry name" value="PROPHAGE INTEGRASE INTD-RELATED"/>
    <property type="match status" value="1"/>
</dbReference>
<keyword evidence="2" id="KW-0238">DNA-binding</keyword>
<organism evidence="5 6">
    <name type="scientific">Mucilaginibacter robiniae</name>
    <dbReference type="NCBI Taxonomy" id="2728022"/>
    <lineage>
        <taxon>Bacteria</taxon>
        <taxon>Pseudomonadati</taxon>
        <taxon>Bacteroidota</taxon>
        <taxon>Sphingobacteriia</taxon>
        <taxon>Sphingobacteriales</taxon>
        <taxon>Sphingobacteriaceae</taxon>
        <taxon>Mucilaginibacter</taxon>
    </lineage>
</organism>
<accession>A0A7L5E1B5</accession>
<dbReference type="InterPro" id="IPR010998">
    <property type="entry name" value="Integrase_recombinase_N"/>
</dbReference>
<dbReference type="KEGG" id="mrob:HH214_09490"/>